<sequence>MNNNNTPGGRLAFLRKENIVAKPGFNRWRVPPASIAIHLCIGSVYAWSVFNLPLASEMGVVAPAADDWSLSSVVWIFSVAIVFLGLAAAFAGKWLEEVGPRMVGVVAALLWGGGFIIGSLGISLHQLWLIYLGYGVLGGCGLGLGYVSPVSTLLRWFPDRRGMATGMAIMGFGGGAMIAAPVKDWLLSLYASAPEYLGAESAVTVITEGGRRFAETASGQVEVVIASVEQAAAYGGEAGVYVVGTGDTGASATFLTLGIVYLCVMLVASFMYRVPAADWKPEGWQPEEKTNRMVTSEHVHIDQALKTPQFWQMWLMLCFNVTAGIGVIGVAKTMMSEIYGTTMPMIVTAAFASTYVLMISVFNMCGRFFWASTSDYIGRKNTYHCFFVLGTLLYLSLPFFATAGADSANVIYLIGFYIATMIIFSMYGGGFATIPAYLADMFGTMHVGGIHGRLLTAWSAAGVLGPLAITSLREVSVGQAISNLASKVDPAVFAEKFGASIDQLEQLVATRTVTVSKLMEIVPPGTADPTPSLYNTTMYCMAALLVVAFFANLLLRPVNERHHHREQTLQSAEQH</sequence>
<feature type="transmembrane region" description="Helical" evidence="4">
    <location>
        <begin position="313"/>
        <end position="331"/>
    </location>
</feature>
<feature type="transmembrane region" description="Helical" evidence="4">
    <location>
        <begin position="70"/>
        <end position="91"/>
    </location>
</feature>
<feature type="transmembrane region" description="Helical" evidence="4">
    <location>
        <begin position="30"/>
        <end position="50"/>
    </location>
</feature>
<keyword evidence="2 4" id="KW-1133">Transmembrane helix</keyword>
<dbReference type="InterPro" id="IPR011701">
    <property type="entry name" value="MFS"/>
</dbReference>
<feature type="transmembrane region" description="Helical" evidence="4">
    <location>
        <begin position="343"/>
        <end position="362"/>
    </location>
</feature>
<dbReference type="InterPro" id="IPR036259">
    <property type="entry name" value="MFS_trans_sf"/>
</dbReference>
<dbReference type="SUPFAM" id="SSF103473">
    <property type="entry name" value="MFS general substrate transporter"/>
    <property type="match status" value="1"/>
</dbReference>
<keyword evidence="3 4" id="KW-0472">Membrane</keyword>
<feature type="transmembrane region" description="Helical" evidence="4">
    <location>
        <begin position="410"/>
        <end position="438"/>
    </location>
</feature>
<evidence type="ECO:0000313" key="5">
    <source>
        <dbReference type="EMBL" id="GEN22440.1"/>
    </source>
</evidence>
<dbReference type="PANTHER" id="PTHR11360">
    <property type="entry name" value="MONOCARBOXYLATE TRANSPORTER"/>
    <property type="match status" value="1"/>
</dbReference>
<organism evidence="6 7">
    <name type="scientific">Halomonas cupida</name>
    <dbReference type="NCBI Taxonomy" id="44933"/>
    <lineage>
        <taxon>Bacteria</taxon>
        <taxon>Pseudomonadati</taxon>
        <taxon>Pseudomonadota</taxon>
        <taxon>Gammaproteobacteria</taxon>
        <taxon>Oceanospirillales</taxon>
        <taxon>Halomonadaceae</taxon>
        <taxon>Halomonas</taxon>
    </lineage>
</organism>
<dbReference type="CDD" id="cd17353">
    <property type="entry name" value="MFS_OFA_like"/>
    <property type="match status" value="1"/>
</dbReference>
<feature type="transmembrane region" description="Helical" evidence="4">
    <location>
        <begin position="450"/>
        <end position="469"/>
    </location>
</feature>
<dbReference type="OrthoDB" id="9793415at2"/>
<feature type="transmembrane region" description="Helical" evidence="4">
    <location>
        <begin position="128"/>
        <end position="150"/>
    </location>
</feature>
<evidence type="ECO:0000313" key="8">
    <source>
        <dbReference type="Proteomes" id="UP000321726"/>
    </source>
</evidence>
<evidence type="ECO:0000256" key="1">
    <source>
        <dbReference type="ARBA" id="ARBA00022692"/>
    </source>
</evidence>
<keyword evidence="1 4" id="KW-0812">Transmembrane</keyword>
<accession>A0A1M7ACM4</accession>
<feature type="transmembrane region" description="Helical" evidence="4">
    <location>
        <begin position="162"/>
        <end position="182"/>
    </location>
</feature>
<keyword evidence="8" id="KW-1185">Reference proteome</keyword>
<dbReference type="Gene3D" id="1.20.1250.20">
    <property type="entry name" value="MFS general substrate transporter like domains"/>
    <property type="match status" value="2"/>
</dbReference>
<dbReference type="Proteomes" id="UP000184123">
    <property type="component" value="Unassembled WGS sequence"/>
</dbReference>
<gene>
    <name evidence="5" type="ORF">HCU01_03890</name>
    <name evidence="6" type="ORF">SAMN05660971_00456</name>
</gene>
<dbReference type="STRING" id="44933.SAMN05660971_00456"/>
<feature type="transmembrane region" description="Helical" evidence="4">
    <location>
        <begin position="252"/>
        <end position="272"/>
    </location>
</feature>
<feature type="transmembrane region" description="Helical" evidence="4">
    <location>
        <begin position="383"/>
        <end position="404"/>
    </location>
</feature>
<dbReference type="AlphaFoldDB" id="A0A1M7ACM4"/>
<dbReference type="EMBL" id="BJXU01000013">
    <property type="protein sequence ID" value="GEN22440.1"/>
    <property type="molecule type" value="Genomic_DNA"/>
</dbReference>
<proteinExistence type="predicted"/>
<dbReference type="EMBL" id="FRCA01000001">
    <property type="protein sequence ID" value="SHL40375.1"/>
    <property type="molecule type" value="Genomic_DNA"/>
</dbReference>
<evidence type="ECO:0000313" key="7">
    <source>
        <dbReference type="Proteomes" id="UP000184123"/>
    </source>
</evidence>
<evidence type="ECO:0000256" key="3">
    <source>
        <dbReference type="ARBA" id="ARBA00023136"/>
    </source>
</evidence>
<feature type="transmembrane region" description="Helical" evidence="4">
    <location>
        <begin position="536"/>
        <end position="555"/>
    </location>
</feature>
<dbReference type="PANTHER" id="PTHR11360:SF317">
    <property type="entry name" value="MAJOR FACILITATOR SUPERFAMILY (MFS) PROFILE DOMAIN-CONTAINING PROTEIN-RELATED"/>
    <property type="match status" value="1"/>
</dbReference>
<reference evidence="5 8" key="2">
    <citation type="submission" date="2019-07" db="EMBL/GenBank/DDBJ databases">
        <title>Whole genome shotgun sequence of Halomonas cupida NBRC 102219.</title>
        <authorList>
            <person name="Hosoyama A."/>
            <person name="Uohara A."/>
            <person name="Ohji S."/>
            <person name="Ichikawa N."/>
        </authorList>
    </citation>
    <scope>NUCLEOTIDE SEQUENCE [LARGE SCALE GENOMIC DNA]</scope>
    <source>
        <strain evidence="5 8">NBRC 102219</strain>
    </source>
</reference>
<protein>
    <submittedName>
        <fullName evidence="5">MFS transporter</fullName>
    </submittedName>
    <submittedName>
        <fullName evidence="6">Major Facilitator Superfamily protein</fullName>
    </submittedName>
</protein>
<evidence type="ECO:0000256" key="4">
    <source>
        <dbReference type="SAM" id="Phobius"/>
    </source>
</evidence>
<dbReference type="Proteomes" id="UP000321726">
    <property type="component" value="Unassembled WGS sequence"/>
</dbReference>
<dbReference type="InterPro" id="IPR050327">
    <property type="entry name" value="Proton-linked_MCT"/>
</dbReference>
<dbReference type="RefSeq" id="WP_073433384.1">
    <property type="nucleotide sequence ID" value="NZ_BJXU01000013.1"/>
</dbReference>
<dbReference type="GO" id="GO:0022857">
    <property type="term" value="F:transmembrane transporter activity"/>
    <property type="evidence" value="ECO:0007669"/>
    <property type="project" value="InterPro"/>
</dbReference>
<dbReference type="Pfam" id="PF07690">
    <property type="entry name" value="MFS_1"/>
    <property type="match status" value="2"/>
</dbReference>
<evidence type="ECO:0000313" key="6">
    <source>
        <dbReference type="EMBL" id="SHL40375.1"/>
    </source>
</evidence>
<name>A0A1M7ACM4_9GAMM</name>
<evidence type="ECO:0000256" key="2">
    <source>
        <dbReference type="ARBA" id="ARBA00022989"/>
    </source>
</evidence>
<reference evidence="6 7" key="1">
    <citation type="submission" date="2016-11" db="EMBL/GenBank/DDBJ databases">
        <authorList>
            <person name="Jaros S."/>
            <person name="Januszkiewicz K."/>
            <person name="Wedrychowicz H."/>
        </authorList>
    </citation>
    <scope>NUCLEOTIDE SEQUENCE [LARGE SCALE GENOMIC DNA]</scope>
    <source>
        <strain evidence="6 7">DSM 4740</strain>
    </source>
</reference>
<feature type="transmembrane region" description="Helical" evidence="4">
    <location>
        <begin position="103"/>
        <end position="122"/>
    </location>
</feature>